<proteinExistence type="predicted"/>
<feature type="domain" description="Aminoglycoside phosphotransferase" evidence="1">
    <location>
        <begin position="292"/>
        <end position="360"/>
    </location>
</feature>
<comment type="caution">
    <text evidence="2">The sequence shown here is derived from an EMBL/GenBank/DDBJ whole genome shotgun (WGS) entry which is preliminary data.</text>
</comment>
<protein>
    <recommendedName>
        <fullName evidence="1">Aminoglycoside phosphotransferase domain-containing protein</fullName>
    </recommendedName>
</protein>
<gene>
    <name evidence="2" type="ORF">BG011_001789</name>
</gene>
<reference evidence="2" key="1">
    <citation type="journal article" date="2020" name="Fungal Divers.">
        <title>Resolving the Mortierellaceae phylogeny through synthesis of multi-gene phylogenetics and phylogenomics.</title>
        <authorList>
            <person name="Vandepol N."/>
            <person name="Liber J."/>
            <person name="Desiro A."/>
            <person name="Na H."/>
            <person name="Kennedy M."/>
            <person name="Barry K."/>
            <person name="Grigoriev I.V."/>
            <person name="Miller A.N."/>
            <person name="O'Donnell K."/>
            <person name="Stajich J.E."/>
            <person name="Bonito G."/>
        </authorList>
    </citation>
    <scope>NUCLEOTIDE SEQUENCE</scope>
    <source>
        <strain evidence="2">KOD948</strain>
    </source>
</reference>
<evidence type="ECO:0000259" key="1">
    <source>
        <dbReference type="Pfam" id="PF01636"/>
    </source>
</evidence>
<dbReference type="EMBL" id="JAAAJA010000015">
    <property type="protein sequence ID" value="KAG0266600.1"/>
    <property type="molecule type" value="Genomic_DNA"/>
</dbReference>
<dbReference type="AlphaFoldDB" id="A0A9P6QE45"/>
<name>A0A9P6QE45_9FUNG</name>
<sequence>MTASTITYSPYTYHCYSLQSVAAQAYATLRRHAVSIFGPDHAPLPGDSQISIPWLTRTLIDASALPSQATIISAECKGLDGNRGLVGVMTRILVTYTLNKDTHELHLILKKSNDGRKTRLGNIISGQIREAIFYSSDLAKQIAPKTLLPKVYYAHGSEWLGEHVILMEDVKQRHGKDKDAKMPVDVNFIFGNQIWGIPDSIDRQALPPAAEMLEHMFVTAAETHAQHWNDAGLLHLSWLKSAGWYHGTNRARWEWGVHTGASGWANGKIRAESAEYPVKYSDKFVKIMDESFKRASWDRLQKRLQDKSLPFTLVHGDFHAANMILDQPTSSATSSSSIVLYDWSEVGIWEPTADLGQTVISDVPISLFKAHARPALQKYWDRLVELGTIKESDYPFETCWRSFLRGGVEKWLWMFAILSGHFAMPAPAMQYFHDQMMAFIDLAGDVDDEFYEVTMVSCL</sequence>
<organism evidence="2 3">
    <name type="scientific">Mortierella polycephala</name>
    <dbReference type="NCBI Taxonomy" id="41804"/>
    <lineage>
        <taxon>Eukaryota</taxon>
        <taxon>Fungi</taxon>
        <taxon>Fungi incertae sedis</taxon>
        <taxon>Mucoromycota</taxon>
        <taxon>Mortierellomycotina</taxon>
        <taxon>Mortierellomycetes</taxon>
        <taxon>Mortierellales</taxon>
        <taxon>Mortierellaceae</taxon>
        <taxon>Mortierella</taxon>
    </lineage>
</organism>
<dbReference type="Gene3D" id="3.90.1200.10">
    <property type="match status" value="1"/>
</dbReference>
<accession>A0A9P6QE45</accession>
<dbReference type="PANTHER" id="PTHR11012:SF30">
    <property type="entry name" value="PROTEIN KINASE-LIKE DOMAIN-CONTAINING"/>
    <property type="match status" value="1"/>
</dbReference>
<dbReference type="InterPro" id="IPR002575">
    <property type="entry name" value="Aminoglycoside_PTrfase"/>
</dbReference>
<dbReference type="InterPro" id="IPR011009">
    <property type="entry name" value="Kinase-like_dom_sf"/>
</dbReference>
<dbReference type="SUPFAM" id="SSF56112">
    <property type="entry name" value="Protein kinase-like (PK-like)"/>
    <property type="match status" value="1"/>
</dbReference>
<dbReference type="OrthoDB" id="191037at2759"/>
<evidence type="ECO:0000313" key="2">
    <source>
        <dbReference type="EMBL" id="KAG0266600.1"/>
    </source>
</evidence>
<dbReference type="Pfam" id="PF01636">
    <property type="entry name" value="APH"/>
    <property type="match status" value="1"/>
</dbReference>
<dbReference type="PANTHER" id="PTHR11012">
    <property type="entry name" value="PROTEIN KINASE-LIKE DOMAIN-CONTAINING"/>
    <property type="match status" value="1"/>
</dbReference>
<evidence type="ECO:0000313" key="3">
    <source>
        <dbReference type="Proteomes" id="UP000726737"/>
    </source>
</evidence>
<keyword evidence="3" id="KW-1185">Reference proteome</keyword>
<dbReference type="Proteomes" id="UP000726737">
    <property type="component" value="Unassembled WGS sequence"/>
</dbReference>